<dbReference type="EMBL" id="CP009238">
    <property type="protein sequence ID" value="AIL32735.1"/>
    <property type="molecule type" value="Genomic_DNA"/>
</dbReference>
<comment type="similarity">
    <text evidence="2">Belongs to the binding-protein-dependent transport system permease family. HisMQ subfamily.</text>
</comment>
<keyword evidence="8 9" id="KW-0472">Membrane</keyword>
<dbReference type="Proteomes" id="UP000028945">
    <property type="component" value="Chromosome"/>
</dbReference>
<feature type="transmembrane region" description="Helical" evidence="9">
    <location>
        <begin position="49"/>
        <end position="69"/>
    </location>
</feature>
<dbReference type="CDD" id="cd06261">
    <property type="entry name" value="TM_PBP2"/>
    <property type="match status" value="1"/>
</dbReference>
<dbReference type="InterPro" id="IPR000515">
    <property type="entry name" value="MetI-like"/>
</dbReference>
<keyword evidence="4" id="KW-1003">Cell membrane</keyword>
<accession>A0A077DD31</accession>
<dbReference type="SUPFAM" id="SSF161098">
    <property type="entry name" value="MetI-like"/>
    <property type="match status" value="1"/>
</dbReference>
<feature type="domain" description="ABC transmembrane type-1" evidence="10">
    <location>
        <begin position="13"/>
        <end position="213"/>
    </location>
</feature>
<evidence type="ECO:0000256" key="3">
    <source>
        <dbReference type="ARBA" id="ARBA00022448"/>
    </source>
</evidence>
<dbReference type="HOGENOM" id="CLU_019602_1_4_4"/>
<dbReference type="InterPro" id="IPR035906">
    <property type="entry name" value="MetI-like_sf"/>
</dbReference>
<dbReference type="GO" id="GO:0043190">
    <property type="term" value="C:ATP-binding cassette (ABC) transporter complex"/>
    <property type="evidence" value="ECO:0007669"/>
    <property type="project" value="InterPro"/>
</dbReference>
<keyword evidence="6 9" id="KW-0812">Transmembrane</keyword>
<keyword evidence="12" id="KW-1185">Reference proteome</keyword>
<comment type="subcellular location">
    <subcellularLocation>
        <location evidence="1">Cell inner membrane</location>
        <topology evidence="1">Multi-pass membrane protein</topology>
    </subcellularLocation>
    <subcellularLocation>
        <location evidence="9">Cell membrane</location>
        <topology evidence="9">Multi-pass membrane protein</topology>
    </subcellularLocation>
</comment>
<evidence type="ECO:0000259" key="10">
    <source>
        <dbReference type="PROSITE" id="PS50928"/>
    </source>
</evidence>
<evidence type="ECO:0000256" key="7">
    <source>
        <dbReference type="ARBA" id="ARBA00022989"/>
    </source>
</evidence>
<evidence type="ECO:0000313" key="11">
    <source>
        <dbReference type="EMBL" id="AIL32735.1"/>
    </source>
</evidence>
<dbReference type="Pfam" id="PF00528">
    <property type="entry name" value="BPD_transp_1"/>
    <property type="match status" value="1"/>
</dbReference>
<dbReference type="Gene3D" id="1.10.3720.10">
    <property type="entry name" value="MetI-like"/>
    <property type="match status" value="1"/>
</dbReference>
<dbReference type="PANTHER" id="PTHR30133">
    <property type="entry name" value="CATIONIC AMINO ACID TRANSPORTER, MEMBRANE COMPONENT"/>
    <property type="match status" value="1"/>
</dbReference>
<evidence type="ECO:0000256" key="1">
    <source>
        <dbReference type="ARBA" id="ARBA00004429"/>
    </source>
</evidence>
<evidence type="ECO:0000256" key="6">
    <source>
        <dbReference type="ARBA" id="ARBA00022692"/>
    </source>
</evidence>
<dbReference type="InterPro" id="IPR051613">
    <property type="entry name" value="ABC_transp_permease_HisMQ"/>
</dbReference>
<proteinExistence type="inferred from homology"/>
<evidence type="ECO:0000256" key="2">
    <source>
        <dbReference type="ARBA" id="ARBA00010072"/>
    </source>
</evidence>
<dbReference type="PANTHER" id="PTHR30133:SF1">
    <property type="entry name" value="HISTIDINE TRANSPORT SYSTEM PERMEASE PROTEIN HISQ"/>
    <property type="match status" value="1"/>
</dbReference>
<feature type="transmembrane region" description="Helical" evidence="9">
    <location>
        <begin position="191"/>
        <end position="216"/>
    </location>
</feature>
<dbReference type="InterPro" id="IPR010065">
    <property type="entry name" value="AA_ABC_transptr_permease_3TM"/>
</dbReference>
<evidence type="ECO:0000256" key="4">
    <source>
        <dbReference type="ARBA" id="ARBA00022475"/>
    </source>
</evidence>
<organism evidence="11 12">
    <name type="scientific">Basilea psittacipulmonis DSM 24701</name>
    <dbReference type="NCBI Taxonomy" id="1072685"/>
    <lineage>
        <taxon>Bacteria</taxon>
        <taxon>Pseudomonadati</taxon>
        <taxon>Pseudomonadota</taxon>
        <taxon>Betaproteobacteria</taxon>
        <taxon>Burkholderiales</taxon>
        <taxon>Alcaligenaceae</taxon>
        <taxon>Basilea</taxon>
    </lineage>
</organism>
<keyword evidence="5" id="KW-0997">Cell inner membrane</keyword>
<evidence type="ECO:0000313" key="12">
    <source>
        <dbReference type="Proteomes" id="UP000028945"/>
    </source>
</evidence>
<dbReference type="KEGG" id="bpsi:IX83_04925"/>
<reference evidence="11 12" key="1">
    <citation type="journal article" date="2014" name="BMC Genomics">
        <title>A genomic perspective on a new bacterial genus and species from the Alcaligenaceae family, Basilea psittacipulmonis.</title>
        <authorList>
            <person name="Whiteson K.L."/>
            <person name="Hernandez D."/>
            <person name="Lazarevic V."/>
            <person name="Gaia N."/>
            <person name="Farinelli L."/>
            <person name="Francois P."/>
            <person name="Pilo P."/>
            <person name="Frey J."/>
            <person name="Schrenzel J."/>
        </authorList>
    </citation>
    <scope>NUCLEOTIDE SEQUENCE [LARGE SCALE GENOMIC DNA]</scope>
    <source>
        <strain evidence="11 12">DSM 24701</strain>
    </source>
</reference>
<gene>
    <name evidence="11" type="ORF">IX83_04925</name>
</gene>
<dbReference type="AlphaFoldDB" id="A0A077DD31"/>
<sequence length="229" mass="25528">MFYGYGEQIWSGTWLTIELTVLTVLFSTIIGVFAALCKLSRNPLISFPATTYSTLIRSVPDLVLLLLIFYNLQEIVNWICELFGNEQGYQLDALISGVITLSFIYGAFMTETFRSAFLSIPKGQIEAGFACGMSKWQVFRYITFPQMLRHALPGVSNNFQVILKATAVVSLIGLEDIVRISQYASGSTQKFMYFAVMAGVIYLMISVIAGIILNLLNKRFSVGTQRSST</sequence>
<dbReference type="GO" id="GO:0022857">
    <property type="term" value="F:transmembrane transporter activity"/>
    <property type="evidence" value="ECO:0007669"/>
    <property type="project" value="InterPro"/>
</dbReference>
<dbReference type="PROSITE" id="PS50928">
    <property type="entry name" value="ABC_TM1"/>
    <property type="match status" value="1"/>
</dbReference>
<evidence type="ECO:0000256" key="8">
    <source>
        <dbReference type="ARBA" id="ARBA00023136"/>
    </source>
</evidence>
<feature type="transmembrane region" description="Helical" evidence="9">
    <location>
        <begin position="89"/>
        <end position="108"/>
    </location>
</feature>
<name>A0A077DD31_9BURK</name>
<dbReference type="NCBIfam" id="TIGR01726">
    <property type="entry name" value="HEQRo_perm_3TM"/>
    <property type="match status" value="1"/>
</dbReference>
<keyword evidence="7 9" id="KW-1133">Transmembrane helix</keyword>
<keyword evidence="3 9" id="KW-0813">Transport</keyword>
<evidence type="ECO:0000256" key="9">
    <source>
        <dbReference type="RuleBase" id="RU363032"/>
    </source>
</evidence>
<evidence type="ECO:0000256" key="5">
    <source>
        <dbReference type="ARBA" id="ARBA00022519"/>
    </source>
</evidence>
<dbReference type="STRING" id="1072685.IX83_04925"/>
<dbReference type="eggNOG" id="COG4215">
    <property type="taxonomic scope" value="Bacteria"/>
</dbReference>
<protein>
    <recommendedName>
        <fullName evidence="10">ABC transmembrane type-1 domain-containing protein</fullName>
    </recommendedName>
</protein>
<feature type="transmembrane region" description="Helical" evidence="9">
    <location>
        <begin position="12"/>
        <end position="37"/>
    </location>
</feature>